<proteinExistence type="predicted"/>
<dbReference type="GO" id="GO:0016020">
    <property type="term" value="C:membrane"/>
    <property type="evidence" value="ECO:0007669"/>
    <property type="project" value="UniProtKB-SubCell"/>
</dbReference>
<evidence type="ECO:0000256" key="2">
    <source>
        <dbReference type="ARBA" id="ARBA00022448"/>
    </source>
</evidence>
<dbReference type="AlphaFoldDB" id="A0A4R1J9Z6"/>
<dbReference type="EMBL" id="SMGD01000014">
    <property type="protein sequence ID" value="TCK47455.1"/>
    <property type="molecule type" value="Genomic_DNA"/>
</dbReference>
<organism evidence="7 8">
    <name type="scientific">Celerinatantimonas diazotrophica</name>
    <dbReference type="NCBI Taxonomy" id="412034"/>
    <lineage>
        <taxon>Bacteria</taxon>
        <taxon>Pseudomonadati</taxon>
        <taxon>Pseudomonadota</taxon>
        <taxon>Gammaproteobacteria</taxon>
        <taxon>Celerinatantimonadaceae</taxon>
        <taxon>Celerinatantimonas</taxon>
    </lineage>
</organism>
<comment type="subcellular location">
    <subcellularLocation>
        <location evidence="1">Membrane</location>
        <topology evidence="1">Multi-pass membrane protein</topology>
    </subcellularLocation>
</comment>
<protein>
    <submittedName>
        <fullName evidence="7">DHA2 family multidrug resistance protein</fullName>
    </submittedName>
</protein>
<keyword evidence="3 6" id="KW-0812">Transmembrane</keyword>
<dbReference type="PANTHER" id="PTHR42718:SF9">
    <property type="entry name" value="MAJOR FACILITATOR SUPERFAMILY MULTIDRUG TRANSPORTER MFSC"/>
    <property type="match status" value="1"/>
</dbReference>
<dbReference type="GO" id="GO:0022857">
    <property type="term" value="F:transmembrane transporter activity"/>
    <property type="evidence" value="ECO:0007669"/>
    <property type="project" value="InterPro"/>
</dbReference>
<gene>
    <name evidence="7" type="ORF">EV690_2479</name>
</gene>
<dbReference type="InterPro" id="IPR011701">
    <property type="entry name" value="MFS"/>
</dbReference>
<name>A0A4R1J9Z6_9GAMM</name>
<dbReference type="PANTHER" id="PTHR42718">
    <property type="entry name" value="MAJOR FACILITATOR SUPERFAMILY MULTIDRUG TRANSPORTER MFSC"/>
    <property type="match status" value="1"/>
</dbReference>
<feature type="transmembrane region" description="Helical" evidence="6">
    <location>
        <begin position="141"/>
        <end position="162"/>
    </location>
</feature>
<comment type="caution">
    <text evidence="7">The sequence shown here is derived from an EMBL/GenBank/DDBJ whole genome shotgun (WGS) entry which is preliminary data.</text>
</comment>
<feature type="transmembrane region" description="Helical" evidence="6">
    <location>
        <begin position="12"/>
        <end position="37"/>
    </location>
</feature>
<feature type="transmembrane region" description="Helical" evidence="6">
    <location>
        <begin position="338"/>
        <end position="356"/>
    </location>
</feature>
<sequence>MNHSVKNGRHYYRAWLLISLFFAIGADALWCASLTMLNNDLQGTLHLTKDQLGQLEVIYTAGKLFGWLAIGAILRLINRSRCYRSLLVIYALASLAMMVTNAQTIFGLRLVQGVCAGALLSLAQAQLFQQYPRRIQPMLQMGFAIVAVASTINLQTYLQALFVEANAWRELFIFPSSFALIALLIYPARTHANPSSELSKQFIRFIPRYSLLAAAIYSLSYLVQRGERWDWLNNYWLRWDIIAIFTFAFSFALIEYFSKVKLLRWKIFATTPFAFGVFVSLVAGFALFGSTYLIGIYTLSVMQMSFIAAGKAIVPGCLSFILCLYLAAYFIQYRHMNPIIAVPLGIGLIIFAVYLHSLQNNQSGWLDLLYPVLVRGAGMGFLLMALTMITFSAIKNAPMVDAIGVFSACRQLGGLIGIAVIESYASQFKIQAQSVINGYLTSGSAHLEQLQTTIVTAIQSAHPSFIQAQQLNQYLLNQAIQVRALTITYNNAFMIIAMMFVFAVPMIISVKIALAKLIKT</sequence>
<feature type="transmembrane region" description="Helical" evidence="6">
    <location>
        <begin position="206"/>
        <end position="223"/>
    </location>
</feature>
<reference evidence="7 8" key="1">
    <citation type="submission" date="2019-03" db="EMBL/GenBank/DDBJ databases">
        <title>Genomic Encyclopedia of Type Strains, Phase IV (KMG-IV): sequencing the most valuable type-strain genomes for metagenomic binning, comparative biology and taxonomic classification.</title>
        <authorList>
            <person name="Goeker M."/>
        </authorList>
    </citation>
    <scope>NUCLEOTIDE SEQUENCE [LARGE SCALE GENOMIC DNA]</scope>
    <source>
        <strain evidence="7 8">DSM 18577</strain>
    </source>
</reference>
<feature type="transmembrane region" description="Helical" evidence="6">
    <location>
        <begin position="368"/>
        <end position="391"/>
    </location>
</feature>
<dbReference type="Gene3D" id="1.20.1250.20">
    <property type="entry name" value="MFS general substrate transporter like domains"/>
    <property type="match status" value="1"/>
</dbReference>
<dbReference type="InterPro" id="IPR036259">
    <property type="entry name" value="MFS_trans_sf"/>
</dbReference>
<feature type="transmembrane region" description="Helical" evidence="6">
    <location>
        <begin position="492"/>
        <end position="514"/>
    </location>
</feature>
<feature type="transmembrane region" description="Helical" evidence="6">
    <location>
        <begin position="86"/>
        <end position="104"/>
    </location>
</feature>
<evidence type="ECO:0000256" key="5">
    <source>
        <dbReference type="ARBA" id="ARBA00023136"/>
    </source>
</evidence>
<evidence type="ECO:0000256" key="6">
    <source>
        <dbReference type="SAM" id="Phobius"/>
    </source>
</evidence>
<dbReference type="SUPFAM" id="SSF103473">
    <property type="entry name" value="MFS general substrate transporter"/>
    <property type="match status" value="1"/>
</dbReference>
<evidence type="ECO:0000256" key="4">
    <source>
        <dbReference type="ARBA" id="ARBA00022989"/>
    </source>
</evidence>
<feature type="transmembrane region" description="Helical" evidence="6">
    <location>
        <begin position="57"/>
        <end position="74"/>
    </location>
</feature>
<dbReference type="Pfam" id="PF07690">
    <property type="entry name" value="MFS_1"/>
    <property type="match status" value="1"/>
</dbReference>
<keyword evidence="4 6" id="KW-1133">Transmembrane helix</keyword>
<feature type="transmembrane region" description="Helical" evidence="6">
    <location>
        <begin position="235"/>
        <end position="254"/>
    </location>
</feature>
<keyword evidence="5 6" id="KW-0472">Membrane</keyword>
<evidence type="ECO:0000256" key="3">
    <source>
        <dbReference type="ARBA" id="ARBA00022692"/>
    </source>
</evidence>
<dbReference type="RefSeq" id="WP_131913271.1">
    <property type="nucleotide sequence ID" value="NZ_OU594967.1"/>
</dbReference>
<evidence type="ECO:0000256" key="1">
    <source>
        <dbReference type="ARBA" id="ARBA00004141"/>
    </source>
</evidence>
<keyword evidence="2" id="KW-0813">Transport</keyword>
<feature type="transmembrane region" description="Helical" evidence="6">
    <location>
        <begin position="275"/>
        <end position="300"/>
    </location>
</feature>
<feature type="transmembrane region" description="Helical" evidence="6">
    <location>
        <begin position="312"/>
        <end position="331"/>
    </location>
</feature>
<dbReference type="Proteomes" id="UP000295565">
    <property type="component" value="Unassembled WGS sequence"/>
</dbReference>
<evidence type="ECO:0000313" key="7">
    <source>
        <dbReference type="EMBL" id="TCK47455.1"/>
    </source>
</evidence>
<keyword evidence="8" id="KW-1185">Reference proteome</keyword>
<feature type="transmembrane region" description="Helical" evidence="6">
    <location>
        <begin position="168"/>
        <end position="186"/>
    </location>
</feature>
<evidence type="ECO:0000313" key="8">
    <source>
        <dbReference type="Proteomes" id="UP000295565"/>
    </source>
</evidence>
<accession>A0A4R1J9Z6</accession>
<dbReference type="OrthoDB" id="9812221at2"/>